<feature type="binding site" evidence="12">
    <location>
        <position position="112"/>
    </location>
    <ligand>
        <name>K(+)</name>
        <dbReference type="ChEBI" id="CHEBI:29103"/>
    </ligand>
</feature>
<feature type="transmembrane region" description="Helical" evidence="13">
    <location>
        <begin position="12"/>
        <end position="31"/>
    </location>
</feature>
<evidence type="ECO:0000256" key="5">
    <source>
        <dbReference type="ARBA" id="ARBA00022519"/>
    </source>
</evidence>
<proteinExistence type="inferred from homology"/>
<feature type="binding site" evidence="12">
    <location>
        <position position="317"/>
    </location>
    <ligand>
        <name>K(+)</name>
        <dbReference type="ChEBI" id="CHEBI:29103"/>
    </ligand>
</feature>
<organism evidence="14 15">
    <name type="scientific">Flexistipes sinusarabici</name>
    <dbReference type="NCBI Taxonomy" id="2352"/>
    <lineage>
        <taxon>Bacteria</taxon>
        <taxon>Pseudomonadati</taxon>
        <taxon>Deferribacterota</taxon>
        <taxon>Deferribacteres</taxon>
        <taxon>Deferribacterales</taxon>
        <taxon>Flexistipitaceae</taxon>
        <taxon>Flexistipes</taxon>
    </lineage>
</organism>
<dbReference type="Proteomes" id="UP000262325">
    <property type="component" value="Unassembled WGS sequence"/>
</dbReference>
<dbReference type="InterPro" id="IPR003445">
    <property type="entry name" value="Cat_transpt"/>
</dbReference>
<keyword evidence="3" id="KW-0813">Transport</keyword>
<dbReference type="EMBL" id="DPPF01000113">
    <property type="protein sequence ID" value="HCW93170.1"/>
    <property type="molecule type" value="Genomic_DNA"/>
</dbReference>
<feature type="transmembrane region" description="Helical" evidence="13">
    <location>
        <begin position="37"/>
        <end position="58"/>
    </location>
</feature>
<keyword evidence="8 12" id="KW-0630">Potassium</keyword>
<feature type="transmembrane region" description="Helical" evidence="13">
    <location>
        <begin position="237"/>
        <end position="261"/>
    </location>
</feature>
<comment type="similarity">
    <text evidence="2">Belongs to the TrkH potassium transport family.</text>
</comment>
<keyword evidence="5" id="KW-0997">Cell inner membrane</keyword>
<sequence length="483" mass="53225">MRFSLVFKTLSVIWLILAFFMFLCSLTSLYYSEISAFKSFQITIIIIVSISLLFLLLIKKSNQKILSTKGSFLLVSLAWITASFFGAMPFYLSGAIPHFTNAFFETASGFTTTGASILVDIESLPKSLLMWRSLTQWLGGMGIVVLTVAILPLLGIGGLQLIKAEAPGPSVDKISSRITTTAKYLWLIYLSLTVLLIALLVIGGMSFFDSVTHTFSTLSTGGFSPKQNSIAHYGSPFIQYVIAFFMFLASANFALHFNLITGNFKNIFNNSEIKAFIIIILTSTVIVTLNLYYNFESGGEESFRLAIFQALSFITTTGFVTDNYESWPFLSQIILFSLMFVGGCSGSTAGGIKVVRILLLFKQSLNEMKFLLHPRGIFTIKLNKMPVKKDIVYAVSGFFFLYIATNIIVTVIVASGGNSLMTSLTASLATIGNIGPAFGSAGPMDNYAGFSDYIKWVLSLAMIAGRLELYSFIIIFTPYFWKK</sequence>
<dbReference type="PANTHER" id="PTHR32024:SF2">
    <property type="entry name" value="TRK SYSTEM POTASSIUM UPTAKE PROTEIN TRKG-RELATED"/>
    <property type="match status" value="1"/>
</dbReference>
<feature type="transmembrane region" description="Helical" evidence="13">
    <location>
        <begin position="391"/>
        <end position="414"/>
    </location>
</feature>
<keyword evidence="10" id="KW-0406">Ion transport</keyword>
<dbReference type="GO" id="GO:0005886">
    <property type="term" value="C:plasma membrane"/>
    <property type="evidence" value="ECO:0007669"/>
    <property type="project" value="UniProtKB-SubCell"/>
</dbReference>
<evidence type="ECO:0000256" key="2">
    <source>
        <dbReference type="ARBA" id="ARBA00009137"/>
    </source>
</evidence>
<dbReference type="AlphaFoldDB" id="A0A3D5QBY7"/>
<feature type="binding site" evidence="12">
    <location>
        <position position="221"/>
    </location>
    <ligand>
        <name>K(+)</name>
        <dbReference type="ChEBI" id="CHEBI:29103"/>
    </ligand>
</feature>
<name>A0A3D5QBY7_FLESI</name>
<feature type="binding site" evidence="12">
    <location>
        <position position="433"/>
    </location>
    <ligand>
        <name>K(+)</name>
        <dbReference type="ChEBI" id="CHEBI:29103"/>
    </ligand>
</feature>
<evidence type="ECO:0000313" key="14">
    <source>
        <dbReference type="EMBL" id="HCW93170.1"/>
    </source>
</evidence>
<feature type="transmembrane region" description="Helical" evidence="13">
    <location>
        <begin position="273"/>
        <end position="293"/>
    </location>
</feature>
<keyword evidence="11 13" id="KW-0472">Membrane</keyword>
<keyword evidence="12" id="KW-0479">Metal-binding</keyword>
<dbReference type="GO" id="GO:0046872">
    <property type="term" value="F:metal ion binding"/>
    <property type="evidence" value="ECO:0007669"/>
    <property type="project" value="UniProtKB-KW"/>
</dbReference>
<keyword evidence="6" id="KW-0633">Potassium transport</keyword>
<keyword evidence="7 13" id="KW-0812">Transmembrane</keyword>
<evidence type="ECO:0000256" key="1">
    <source>
        <dbReference type="ARBA" id="ARBA00004429"/>
    </source>
</evidence>
<comment type="caution">
    <text evidence="14">The sequence shown here is derived from an EMBL/GenBank/DDBJ whole genome shotgun (WGS) entry which is preliminary data.</text>
</comment>
<evidence type="ECO:0000256" key="9">
    <source>
        <dbReference type="ARBA" id="ARBA00022989"/>
    </source>
</evidence>
<dbReference type="InterPro" id="IPR004772">
    <property type="entry name" value="TrkH"/>
</dbReference>
<protein>
    <submittedName>
        <fullName evidence="14">Potassium transporter</fullName>
    </submittedName>
</protein>
<reference evidence="14 15" key="1">
    <citation type="journal article" date="2018" name="Nat. Biotechnol.">
        <title>A standardized bacterial taxonomy based on genome phylogeny substantially revises the tree of life.</title>
        <authorList>
            <person name="Parks D.H."/>
            <person name="Chuvochina M."/>
            <person name="Waite D.W."/>
            <person name="Rinke C."/>
            <person name="Skarshewski A."/>
            <person name="Chaumeil P.A."/>
            <person name="Hugenholtz P."/>
        </authorList>
    </citation>
    <scope>NUCLEOTIDE SEQUENCE [LARGE SCALE GENOMIC DNA]</scope>
    <source>
        <strain evidence="14">UBA8672</strain>
    </source>
</reference>
<accession>A0A3D5QBY7</accession>
<evidence type="ECO:0000256" key="10">
    <source>
        <dbReference type="ARBA" id="ARBA00023065"/>
    </source>
</evidence>
<dbReference type="Pfam" id="PF02386">
    <property type="entry name" value="TrkH"/>
    <property type="match status" value="1"/>
</dbReference>
<dbReference type="GO" id="GO:0015379">
    <property type="term" value="F:potassium:chloride symporter activity"/>
    <property type="evidence" value="ECO:0007669"/>
    <property type="project" value="InterPro"/>
</dbReference>
<evidence type="ECO:0000256" key="8">
    <source>
        <dbReference type="ARBA" id="ARBA00022958"/>
    </source>
</evidence>
<feature type="binding site" evidence="12">
    <location>
        <position position="113"/>
    </location>
    <ligand>
        <name>K(+)</name>
        <dbReference type="ChEBI" id="CHEBI:29103"/>
    </ligand>
</feature>
<feature type="transmembrane region" description="Helical" evidence="13">
    <location>
        <begin position="333"/>
        <end position="359"/>
    </location>
</feature>
<feature type="transmembrane region" description="Helical" evidence="13">
    <location>
        <begin position="453"/>
        <end position="481"/>
    </location>
</feature>
<evidence type="ECO:0000256" key="11">
    <source>
        <dbReference type="ARBA" id="ARBA00023136"/>
    </source>
</evidence>
<keyword evidence="4" id="KW-1003">Cell membrane</keyword>
<comment type="subcellular location">
    <subcellularLocation>
        <location evidence="1">Cell inner membrane</location>
        <topology evidence="1">Multi-pass membrane protein</topology>
    </subcellularLocation>
</comment>
<evidence type="ECO:0000256" key="12">
    <source>
        <dbReference type="PIRSR" id="PIRSR006247-1"/>
    </source>
</evidence>
<evidence type="ECO:0000256" key="3">
    <source>
        <dbReference type="ARBA" id="ARBA00022448"/>
    </source>
</evidence>
<dbReference type="PANTHER" id="PTHR32024">
    <property type="entry name" value="TRK SYSTEM POTASSIUM UPTAKE PROTEIN TRKG-RELATED"/>
    <property type="match status" value="1"/>
</dbReference>
<evidence type="ECO:0000256" key="7">
    <source>
        <dbReference type="ARBA" id="ARBA00022692"/>
    </source>
</evidence>
<evidence type="ECO:0000256" key="4">
    <source>
        <dbReference type="ARBA" id="ARBA00022475"/>
    </source>
</evidence>
<feature type="transmembrane region" description="Helical" evidence="13">
    <location>
        <begin position="70"/>
        <end position="92"/>
    </location>
</feature>
<evidence type="ECO:0000256" key="13">
    <source>
        <dbReference type="SAM" id="Phobius"/>
    </source>
</evidence>
<evidence type="ECO:0000313" key="15">
    <source>
        <dbReference type="Proteomes" id="UP000262325"/>
    </source>
</evidence>
<dbReference type="PIRSF" id="PIRSF006247">
    <property type="entry name" value="TrkH"/>
    <property type="match status" value="1"/>
</dbReference>
<feature type="binding site" evidence="12">
    <location>
        <position position="316"/>
    </location>
    <ligand>
        <name>K(+)</name>
        <dbReference type="ChEBI" id="CHEBI:29103"/>
    </ligand>
</feature>
<feature type="transmembrane region" description="Helical" evidence="13">
    <location>
        <begin position="137"/>
        <end position="162"/>
    </location>
</feature>
<keyword evidence="9 13" id="KW-1133">Transmembrane helix</keyword>
<feature type="transmembrane region" description="Helical" evidence="13">
    <location>
        <begin position="183"/>
        <end position="208"/>
    </location>
</feature>
<gene>
    <name evidence="14" type="ORF">DHM44_05770</name>
</gene>
<evidence type="ECO:0000256" key="6">
    <source>
        <dbReference type="ARBA" id="ARBA00022538"/>
    </source>
</evidence>